<dbReference type="EMBL" id="AP024597">
    <property type="protein sequence ID" value="BCU69132.1"/>
    <property type="molecule type" value="Genomic_DNA"/>
</dbReference>
<gene>
    <name evidence="1" type="ORF">KN1_04290</name>
</gene>
<dbReference type="CDD" id="cd01427">
    <property type="entry name" value="HAD_like"/>
    <property type="match status" value="1"/>
</dbReference>
<dbReference type="InterPro" id="IPR036412">
    <property type="entry name" value="HAD-like_sf"/>
</dbReference>
<dbReference type="SUPFAM" id="SSF56784">
    <property type="entry name" value="HAD-like"/>
    <property type="match status" value="1"/>
</dbReference>
<dbReference type="KEGG" id="csty:KN1_04290"/>
<sequence length="168" mass="19649">MNYAIWLDGVVLKIDLTDVLYRKYKGEKIEEIGITRDVFCDWPDFLNKLKESVKLENVVFLSPYNKDTTRHIMENIGLSEFRFISNDSGVTKPSRAPFQVLFQLMKWEPMETITIGASPIDLLSARFYDSRIKVACVKRFQDCSRYSPYIMAENLGSLYETLKRLRKL</sequence>
<organism evidence="1 2">
    <name type="scientific">Stygiolobus caldivivus</name>
    <dbReference type="NCBI Taxonomy" id="2824673"/>
    <lineage>
        <taxon>Archaea</taxon>
        <taxon>Thermoproteota</taxon>
        <taxon>Thermoprotei</taxon>
        <taxon>Sulfolobales</taxon>
        <taxon>Sulfolobaceae</taxon>
        <taxon>Stygiolobus</taxon>
    </lineage>
</organism>
<keyword evidence="2" id="KW-1185">Reference proteome</keyword>
<dbReference type="Proteomes" id="UP000825123">
    <property type="component" value="Chromosome"/>
</dbReference>
<dbReference type="Gene3D" id="3.40.50.1000">
    <property type="entry name" value="HAD superfamily/HAD-like"/>
    <property type="match status" value="1"/>
</dbReference>
<protein>
    <submittedName>
        <fullName evidence="1">Uncharacterized protein</fullName>
    </submittedName>
</protein>
<dbReference type="AlphaFoldDB" id="A0A8D5U4J9"/>
<dbReference type="RefSeq" id="WP_221289191.1">
    <property type="nucleotide sequence ID" value="NZ_AP024597.1"/>
</dbReference>
<dbReference type="InterPro" id="IPR023214">
    <property type="entry name" value="HAD_sf"/>
</dbReference>
<evidence type="ECO:0000313" key="1">
    <source>
        <dbReference type="EMBL" id="BCU69132.1"/>
    </source>
</evidence>
<name>A0A8D5U4J9_9CREN</name>
<evidence type="ECO:0000313" key="2">
    <source>
        <dbReference type="Proteomes" id="UP000825123"/>
    </source>
</evidence>
<accession>A0A8D5U4J9</accession>
<dbReference type="GeneID" id="66162177"/>
<proteinExistence type="predicted"/>
<reference evidence="1 2" key="1">
    <citation type="submission" date="2021-04" db="EMBL/GenBank/DDBJ databases">
        <title>Complete genome sequence of Stygiolobus sp. KN-1.</title>
        <authorList>
            <person name="Nakamura K."/>
            <person name="Sakai H."/>
            <person name="Kurosawa N."/>
        </authorList>
    </citation>
    <scope>NUCLEOTIDE SEQUENCE [LARGE SCALE GENOMIC DNA]</scope>
    <source>
        <strain evidence="1 2">KN-1</strain>
    </source>
</reference>